<dbReference type="SUPFAM" id="SSF56655">
    <property type="entry name" value="Carbohydrate phosphatase"/>
    <property type="match status" value="1"/>
</dbReference>
<dbReference type="Proteomes" id="UP001277761">
    <property type="component" value="Unassembled WGS sequence"/>
</dbReference>
<protein>
    <submittedName>
        <fullName evidence="1">Inositol monophosphatase family protein</fullName>
    </submittedName>
</protein>
<accession>A0ABU4VPD3</accession>
<dbReference type="PRINTS" id="PR00377">
    <property type="entry name" value="IMPHPHTASES"/>
</dbReference>
<dbReference type="PANTHER" id="PTHR20854">
    <property type="entry name" value="INOSITOL MONOPHOSPHATASE"/>
    <property type="match status" value="1"/>
</dbReference>
<keyword evidence="2" id="KW-1185">Reference proteome</keyword>
<dbReference type="EMBL" id="JAXAVX010000007">
    <property type="protein sequence ID" value="MDX8152718.1"/>
    <property type="molecule type" value="Genomic_DNA"/>
</dbReference>
<evidence type="ECO:0000313" key="1">
    <source>
        <dbReference type="EMBL" id="MDX8152718.1"/>
    </source>
</evidence>
<dbReference type="Gene3D" id="3.30.540.10">
    <property type="entry name" value="Fructose-1,6-Bisphosphatase, subunit A, domain 1"/>
    <property type="match status" value="1"/>
</dbReference>
<sequence length="299" mass="30857">MPAAAPLDPAEWVAAFGRAADAVAGGLRHARDGDDARAGLAEETGERGAGGDRTLVIDADAEDAVFAELERLHEDGARFSALSEERGRVDFGGTDALVVIDPIDGSTNAKRGVAHHAVSLALATGPDVVTRGTMADVTCGLVLDLGSGVRHDAIRGGGARRDGRPLRGPATERRSDDGRIELVAIESADPRNLVAAGPALVQHAHRVRAIGAMALSLCWVADGRVDAMASLWRCRAIDVAAGQLIVRESGGHVAFGTDAEGDLLAAPLDLEPHLPISAARTPEGLLRAMALPAVADARS</sequence>
<proteinExistence type="predicted"/>
<evidence type="ECO:0000313" key="2">
    <source>
        <dbReference type="Proteomes" id="UP001277761"/>
    </source>
</evidence>
<name>A0ABU4VPD3_9ACTN</name>
<organism evidence="1 2">
    <name type="scientific">Patulibacter brassicae</name>
    <dbReference type="NCBI Taxonomy" id="1705717"/>
    <lineage>
        <taxon>Bacteria</taxon>
        <taxon>Bacillati</taxon>
        <taxon>Actinomycetota</taxon>
        <taxon>Thermoleophilia</taxon>
        <taxon>Solirubrobacterales</taxon>
        <taxon>Patulibacteraceae</taxon>
        <taxon>Patulibacter</taxon>
    </lineage>
</organism>
<dbReference type="InterPro" id="IPR000760">
    <property type="entry name" value="Inositol_monophosphatase-like"/>
</dbReference>
<gene>
    <name evidence="1" type="ORF">SK069_14015</name>
</gene>
<dbReference type="PANTHER" id="PTHR20854:SF4">
    <property type="entry name" value="INOSITOL-1-MONOPHOSPHATASE-RELATED"/>
    <property type="match status" value="1"/>
</dbReference>
<dbReference type="Gene3D" id="3.40.190.80">
    <property type="match status" value="1"/>
</dbReference>
<comment type="caution">
    <text evidence="1">The sequence shown here is derived from an EMBL/GenBank/DDBJ whole genome shotgun (WGS) entry which is preliminary data.</text>
</comment>
<dbReference type="RefSeq" id="WP_319954874.1">
    <property type="nucleotide sequence ID" value="NZ_JAXAVX010000007.1"/>
</dbReference>
<dbReference type="Pfam" id="PF00459">
    <property type="entry name" value="Inositol_P"/>
    <property type="match status" value="1"/>
</dbReference>
<reference evidence="1 2" key="1">
    <citation type="submission" date="2023-11" db="EMBL/GenBank/DDBJ databases">
        <authorList>
            <person name="Xu M."/>
            <person name="Jiang T."/>
        </authorList>
    </citation>
    <scope>NUCLEOTIDE SEQUENCE [LARGE SCALE GENOMIC DNA]</scope>
    <source>
        <strain evidence="1 2">SD</strain>
    </source>
</reference>